<comment type="caution">
    <text evidence="2">The sequence shown here is derived from an EMBL/GenBank/DDBJ whole genome shotgun (WGS) entry which is preliminary data.</text>
</comment>
<dbReference type="InterPro" id="IPR036107">
    <property type="entry name" value="CsrA_sf"/>
</dbReference>
<evidence type="ECO:0000313" key="2">
    <source>
        <dbReference type="EMBL" id="NWN92264.1"/>
    </source>
</evidence>
<dbReference type="SUPFAM" id="SSF117130">
    <property type="entry name" value="CsrA-like"/>
    <property type="match status" value="1"/>
</dbReference>
<dbReference type="EMBL" id="JABEVQ010000006">
    <property type="protein sequence ID" value="NWN92264.1"/>
    <property type="molecule type" value="Genomic_DNA"/>
</dbReference>
<keyword evidence="1" id="KW-0010">Activator</keyword>
<reference evidence="2 3" key="1">
    <citation type="submission" date="2020-03" db="EMBL/GenBank/DDBJ databases">
        <title>Metagenomic, metatranscriptomic, and metabolomic analyses revealed the key microbes and metabolic features during the fermentation of ganjang, Korean traditional soy sauce.</title>
        <authorList>
            <person name="Chun B.H."/>
            <person name="Jeon C.O."/>
        </authorList>
    </citation>
    <scope>NUCLEOTIDE SEQUENCE [LARGE SCALE GENOMIC DNA]</scope>
    <source>
        <strain evidence="2 3">KG14</strain>
    </source>
</reference>
<accession>A0A851HS79</accession>
<dbReference type="GO" id="GO:0006109">
    <property type="term" value="P:regulation of carbohydrate metabolic process"/>
    <property type="evidence" value="ECO:0007669"/>
    <property type="project" value="InterPro"/>
</dbReference>
<keyword evidence="3" id="KW-1185">Reference proteome</keyword>
<dbReference type="GO" id="GO:0006402">
    <property type="term" value="P:mRNA catabolic process"/>
    <property type="evidence" value="ECO:0007669"/>
    <property type="project" value="InterPro"/>
</dbReference>
<evidence type="ECO:0000256" key="1">
    <source>
        <dbReference type="ARBA" id="ARBA00023159"/>
    </source>
</evidence>
<dbReference type="AlphaFoldDB" id="A0A851HS79"/>
<dbReference type="Gene3D" id="2.60.40.4380">
    <property type="entry name" value="Translational regulator CsrA"/>
    <property type="match status" value="1"/>
</dbReference>
<proteinExistence type="predicted"/>
<evidence type="ECO:0000313" key="3">
    <source>
        <dbReference type="Proteomes" id="UP000536442"/>
    </source>
</evidence>
<dbReference type="Proteomes" id="UP000536442">
    <property type="component" value="Unassembled WGS sequence"/>
</dbReference>
<dbReference type="InterPro" id="IPR003751">
    <property type="entry name" value="CsrA"/>
</dbReference>
<dbReference type="GO" id="GO:0003723">
    <property type="term" value="F:RNA binding"/>
    <property type="evidence" value="ECO:0007669"/>
    <property type="project" value="InterPro"/>
</dbReference>
<sequence>MLILSRKPGESLVMTTESGEEIQLIVLQSSGIQVRMGVDANHSVTIDREEIHLKKQAEAKDV</sequence>
<gene>
    <name evidence="2" type="ORF">HLV39_12255</name>
</gene>
<organism evidence="2 3">
    <name type="scientific">Marinobacter adhaerens</name>
    <dbReference type="NCBI Taxonomy" id="1033846"/>
    <lineage>
        <taxon>Bacteria</taxon>
        <taxon>Pseudomonadati</taxon>
        <taxon>Pseudomonadota</taxon>
        <taxon>Gammaproteobacteria</taxon>
        <taxon>Pseudomonadales</taxon>
        <taxon>Marinobacteraceae</taxon>
        <taxon>Marinobacter</taxon>
    </lineage>
</organism>
<name>A0A851HS79_9GAMM</name>
<dbReference type="Pfam" id="PF02599">
    <property type="entry name" value="CsrA"/>
    <property type="match status" value="1"/>
</dbReference>
<protein>
    <submittedName>
        <fullName evidence="2">Carbon storage regulator</fullName>
    </submittedName>
</protein>